<dbReference type="RefSeq" id="WP_084434915.1">
    <property type="nucleotide sequence ID" value="NZ_FWXV01000023.1"/>
</dbReference>
<name>A0A1Y5YC81_KIBAR</name>
<proteinExistence type="predicted"/>
<dbReference type="AlphaFoldDB" id="A0A1Y5YC81"/>
<sequence>MIADPRRVLAEVRDAVQIAMRRLYRARNVVLHGGSTSSVVLDATLRTVAPLLGAGLDRIAHGFFDSGIQPLELAARAELALELVGGETGLSIVDLLEQPGNVT</sequence>
<accession>A0A1Y5YC81</accession>
<evidence type="ECO:0000313" key="2">
    <source>
        <dbReference type="Proteomes" id="UP000192674"/>
    </source>
</evidence>
<dbReference type="OrthoDB" id="5116314at2"/>
<protein>
    <submittedName>
        <fullName evidence="1">Uncharacterized protein</fullName>
    </submittedName>
</protein>
<keyword evidence="2" id="KW-1185">Reference proteome</keyword>
<reference evidence="1 2" key="1">
    <citation type="submission" date="2017-04" db="EMBL/GenBank/DDBJ databases">
        <authorList>
            <person name="Afonso C.L."/>
            <person name="Miller P.J."/>
            <person name="Scott M.A."/>
            <person name="Spackman E."/>
            <person name="Goraichik I."/>
            <person name="Dimitrov K.M."/>
            <person name="Suarez D.L."/>
            <person name="Swayne D.E."/>
        </authorList>
    </citation>
    <scope>NUCLEOTIDE SEQUENCE [LARGE SCALE GENOMIC DNA]</scope>
    <source>
        <strain evidence="1 2">DSM 43828</strain>
    </source>
</reference>
<evidence type="ECO:0000313" key="1">
    <source>
        <dbReference type="EMBL" id="SMD27371.1"/>
    </source>
</evidence>
<gene>
    <name evidence="1" type="ORF">SAMN05661093_10974</name>
</gene>
<dbReference type="EMBL" id="FWXV01000023">
    <property type="protein sequence ID" value="SMD27371.1"/>
    <property type="molecule type" value="Genomic_DNA"/>
</dbReference>
<organism evidence="1 2">
    <name type="scientific">Kibdelosporangium aridum</name>
    <dbReference type="NCBI Taxonomy" id="2030"/>
    <lineage>
        <taxon>Bacteria</taxon>
        <taxon>Bacillati</taxon>
        <taxon>Actinomycetota</taxon>
        <taxon>Actinomycetes</taxon>
        <taxon>Pseudonocardiales</taxon>
        <taxon>Pseudonocardiaceae</taxon>
        <taxon>Kibdelosporangium</taxon>
    </lineage>
</organism>
<dbReference type="Proteomes" id="UP000192674">
    <property type="component" value="Unassembled WGS sequence"/>
</dbReference>